<sequence length="112" mass="12420">MSYDVTLHRVIDFGDDEPAEVCVENIGNYTSNVTRMWATAIGRPLADLDGCTAGDCITELRAALISMRTRPDIYEAMNPENGFGDFDGAHRYLINLHDACCIHPTATIRISR</sequence>
<name>A0A7X0HLW9_9ACTN</name>
<accession>A0A7X0HLW9</accession>
<keyword evidence="2" id="KW-1185">Reference proteome</keyword>
<dbReference type="EMBL" id="JACHEM010000038">
    <property type="protein sequence ID" value="MBB6440117.1"/>
    <property type="molecule type" value="Genomic_DNA"/>
</dbReference>
<comment type="caution">
    <text evidence="1">The sequence shown here is derived from an EMBL/GenBank/DDBJ whole genome shotgun (WGS) entry which is preliminary data.</text>
</comment>
<protein>
    <submittedName>
        <fullName evidence="1">Uncharacterized protein</fullName>
    </submittedName>
</protein>
<proteinExistence type="predicted"/>
<dbReference type="AlphaFoldDB" id="A0A7X0HLW9"/>
<gene>
    <name evidence="1" type="ORF">HNQ79_006630</name>
</gene>
<evidence type="ECO:0000313" key="2">
    <source>
        <dbReference type="Proteomes" id="UP000540423"/>
    </source>
</evidence>
<dbReference type="RefSeq" id="WP_185036579.1">
    <property type="nucleotide sequence ID" value="NZ_BNBN01000054.1"/>
</dbReference>
<evidence type="ECO:0000313" key="1">
    <source>
        <dbReference type="EMBL" id="MBB6440117.1"/>
    </source>
</evidence>
<organism evidence="1 2">
    <name type="scientific">Streptomyces candidus</name>
    <dbReference type="NCBI Taxonomy" id="67283"/>
    <lineage>
        <taxon>Bacteria</taxon>
        <taxon>Bacillati</taxon>
        <taxon>Actinomycetota</taxon>
        <taxon>Actinomycetes</taxon>
        <taxon>Kitasatosporales</taxon>
        <taxon>Streptomycetaceae</taxon>
        <taxon>Streptomyces</taxon>
    </lineage>
</organism>
<dbReference type="Proteomes" id="UP000540423">
    <property type="component" value="Unassembled WGS sequence"/>
</dbReference>
<reference evidence="1 2" key="1">
    <citation type="submission" date="2020-08" db="EMBL/GenBank/DDBJ databases">
        <title>Genomic Encyclopedia of Type Strains, Phase IV (KMG-IV): sequencing the most valuable type-strain genomes for metagenomic binning, comparative biology and taxonomic classification.</title>
        <authorList>
            <person name="Goeker M."/>
        </authorList>
    </citation>
    <scope>NUCLEOTIDE SEQUENCE [LARGE SCALE GENOMIC DNA]</scope>
    <source>
        <strain evidence="1 2">DSM 40141</strain>
    </source>
</reference>